<feature type="signal peptide" evidence="8">
    <location>
        <begin position="1"/>
        <end position="20"/>
    </location>
</feature>
<evidence type="ECO:0000313" key="9">
    <source>
        <dbReference type="EMBL" id="KRK00010.1"/>
    </source>
</evidence>
<comment type="similarity">
    <text evidence="2">Belongs to the bomanin family.</text>
</comment>
<evidence type="ECO:0000256" key="2">
    <source>
        <dbReference type="ARBA" id="ARBA00005379"/>
    </source>
</evidence>
<accession>A0A0R1DXN6</accession>
<reference evidence="9 10" key="2">
    <citation type="journal article" date="2007" name="PLoS Biol.">
        <title>Principles of genome evolution in the Drosophila melanogaster species group.</title>
        <authorList>
            <person name="Ranz J.M."/>
            <person name="Maurin D."/>
            <person name="Chan Y.S."/>
            <person name="von Grotthuss M."/>
            <person name="Hillier L.W."/>
            <person name="Roote J."/>
            <person name="Ashburner M."/>
            <person name="Bergman C.M."/>
        </authorList>
    </citation>
    <scope>NUCLEOTIDE SEQUENCE [LARGE SCALE GENOMIC DNA]</scope>
    <source>
        <strain evidence="10">Tai18E2 / Tucson 14021-0261.01</strain>
    </source>
</reference>
<evidence type="ECO:0000256" key="6">
    <source>
        <dbReference type="ARBA" id="ARBA00022859"/>
    </source>
</evidence>
<dbReference type="InterPro" id="IPR013172">
    <property type="entry name" value="Bomanin"/>
</dbReference>
<proteinExistence type="inferred from homology"/>
<evidence type="ECO:0000256" key="3">
    <source>
        <dbReference type="ARBA" id="ARBA00022525"/>
    </source>
</evidence>
<evidence type="ECO:0000256" key="8">
    <source>
        <dbReference type="SAM" id="SignalP"/>
    </source>
</evidence>
<evidence type="ECO:0000256" key="5">
    <source>
        <dbReference type="ARBA" id="ARBA00022729"/>
    </source>
</evidence>
<evidence type="ECO:0000256" key="1">
    <source>
        <dbReference type="ARBA" id="ARBA00004613"/>
    </source>
</evidence>
<dbReference type="GO" id="GO:0045087">
    <property type="term" value="P:innate immune response"/>
    <property type="evidence" value="ECO:0007669"/>
    <property type="project" value="UniProtKB-KW"/>
</dbReference>
<dbReference type="EMBL" id="CM000158">
    <property type="protein sequence ID" value="KRK00010.1"/>
    <property type="molecule type" value="Genomic_DNA"/>
</dbReference>
<evidence type="ECO:0000256" key="4">
    <source>
        <dbReference type="ARBA" id="ARBA00022588"/>
    </source>
</evidence>
<dbReference type="AlphaFoldDB" id="A0A0R1DXN6"/>
<keyword evidence="10" id="KW-1185">Reference proteome</keyword>
<evidence type="ECO:0000256" key="7">
    <source>
        <dbReference type="ARBA" id="ARBA00023157"/>
    </source>
</evidence>
<dbReference type="GO" id="GO:0005576">
    <property type="term" value="C:extracellular region"/>
    <property type="evidence" value="ECO:0007669"/>
    <property type="project" value="UniProtKB-SubCell"/>
</dbReference>
<evidence type="ECO:0000313" key="10">
    <source>
        <dbReference type="Proteomes" id="UP000002282"/>
    </source>
</evidence>
<gene>
    <name evidence="9" type="primary">Dyak\GE28490</name>
    <name evidence="9" type="synonym">GE28490</name>
    <name evidence="9" type="ORF">Dyak_GE28490</name>
</gene>
<keyword evidence="7" id="KW-1015">Disulfide bond</keyword>
<protein>
    <submittedName>
        <fullName evidence="9">Uncharacterized protein</fullName>
    </submittedName>
</protein>
<keyword evidence="6" id="KW-0391">Immunity</keyword>
<sequence>MKFFSVVTVFVFGLLAVANAVPLSPDPGNVVINGDCKYCNVHGGK</sequence>
<keyword evidence="4" id="KW-0399">Innate immunity</keyword>
<dbReference type="Pfam" id="PF08194">
    <property type="entry name" value="DIM"/>
    <property type="match status" value="1"/>
</dbReference>
<feature type="chain" id="PRO_5006402993" evidence="8">
    <location>
        <begin position="21"/>
        <end position="45"/>
    </location>
</feature>
<dbReference type="OrthoDB" id="7805138at2759"/>
<organism evidence="9 10">
    <name type="scientific">Drosophila yakuba</name>
    <name type="common">Fruit fly</name>
    <dbReference type="NCBI Taxonomy" id="7245"/>
    <lineage>
        <taxon>Eukaryota</taxon>
        <taxon>Metazoa</taxon>
        <taxon>Ecdysozoa</taxon>
        <taxon>Arthropoda</taxon>
        <taxon>Hexapoda</taxon>
        <taxon>Insecta</taxon>
        <taxon>Pterygota</taxon>
        <taxon>Neoptera</taxon>
        <taxon>Endopterygota</taxon>
        <taxon>Diptera</taxon>
        <taxon>Brachycera</taxon>
        <taxon>Muscomorpha</taxon>
        <taxon>Ephydroidea</taxon>
        <taxon>Drosophilidae</taxon>
        <taxon>Drosophila</taxon>
        <taxon>Sophophora</taxon>
    </lineage>
</organism>
<keyword evidence="5 8" id="KW-0732">Signal</keyword>
<comment type="subcellular location">
    <subcellularLocation>
        <location evidence="1">Secreted</location>
    </subcellularLocation>
</comment>
<dbReference type="Proteomes" id="UP000002282">
    <property type="component" value="Chromosome 2R"/>
</dbReference>
<dbReference type="KEGG" id="dya:Dyak_GE28490"/>
<keyword evidence="3" id="KW-0964">Secreted</keyword>
<name>A0A0R1DXN6_DROYA</name>
<reference evidence="9 10" key="1">
    <citation type="journal article" date="2007" name="Nature">
        <title>Evolution of genes and genomes on the Drosophila phylogeny.</title>
        <authorList>
            <consortium name="Drosophila 12 Genomes Consortium"/>
            <person name="Clark A.G."/>
            <person name="Eisen M.B."/>
            <person name="Smith D.R."/>
            <person name="Bergman C.M."/>
            <person name="Oliver B."/>
            <person name="Markow T.A."/>
            <person name="Kaufman T.C."/>
            <person name="Kellis M."/>
            <person name="Gelbart W."/>
            <person name="Iyer V.N."/>
            <person name="Pollard D.A."/>
            <person name="Sackton T.B."/>
            <person name="Larracuente A.M."/>
            <person name="Singh N.D."/>
            <person name="Abad J.P."/>
            <person name="Abt D.N."/>
            <person name="Adryan B."/>
            <person name="Aguade M."/>
            <person name="Akashi H."/>
            <person name="Anderson W.W."/>
            <person name="Aquadro C.F."/>
            <person name="Ardell D.H."/>
            <person name="Arguello R."/>
            <person name="Artieri C.G."/>
            <person name="Barbash D.A."/>
            <person name="Barker D."/>
            <person name="Barsanti P."/>
            <person name="Batterham P."/>
            <person name="Batzoglou S."/>
            <person name="Begun D."/>
            <person name="Bhutkar A."/>
            <person name="Blanco E."/>
            <person name="Bosak S.A."/>
            <person name="Bradley R.K."/>
            <person name="Brand A.D."/>
            <person name="Brent M.R."/>
            <person name="Brooks A.N."/>
            <person name="Brown R.H."/>
            <person name="Butlin R.K."/>
            <person name="Caggese C."/>
            <person name="Calvi B.R."/>
            <person name="Bernardo de Carvalho A."/>
            <person name="Caspi A."/>
            <person name="Castrezana S."/>
            <person name="Celniker S.E."/>
            <person name="Chang J.L."/>
            <person name="Chapple C."/>
            <person name="Chatterji S."/>
            <person name="Chinwalla A."/>
            <person name="Civetta A."/>
            <person name="Clifton S.W."/>
            <person name="Comeron J.M."/>
            <person name="Costello J.C."/>
            <person name="Coyne J.A."/>
            <person name="Daub J."/>
            <person name="David R.G."/>
            <person name="Delcher A.L."/>
            <person name="Delehaunty K."/>
            <person name="Do C.B."/>
            <person name="Ebling H."/>
            <person name="Edwards K."/>
            <person name="Eickbush T."/>
            <person name="Evans J.D."/>
            <person name="Filipski A."/>
            <person name="Findeiss S."/>
            <person name="Freyhult E."/>
            <person name="Fulton L."/>
            <person name="Fulton R."/>
            <person name="Garcia A.C."/>
            <person name="Gardiner A."/>
            <person name="Garfield D.A."/>
            <person name="Garvin B.E."/>
            <person name="Gibson G."/>
            <person name="Gilbert D."/>
            <person name="Gnerre S."/>
            <person name="Godfrey J."/>
            <person name="Good R."/>
            <person name="Gotea V."/>
            <person name="Gravely B."/>
            <person name="Greenberg A.J."/>
            <person name="Griffiths-Jones S."/>
            <person name="Gross S."/>
            <person name="Guigo R."/>
            <person name="Gustafson E.A."/>
            <person name="Haerty W."/>
            <person name="Hahn M.W."/>
            <person name="Halligan D.L."/>
            <person name="Halpern A.L."/>
            <person name="Halter G.M."/>
            <person name="Han M.V."/>
            <person name="Heger A."/>
            <person name="Hillier L."/>
            <person name="Hinrichs A.S."/>
            <person name="Holmes I."/>
            <person name="Hoskins R.A."/>
            <person name="Hubisz M.J."/>
            <person name="Hultmark D."/>
            <person name="Huntley M.A."/>
            <person name="Jaffe D.B."/>
            <person name="Jagadeeshan S."/>
            <person name="Jeck W.R."/>
            <person name="Johnson J."/>
            <person name="Jones C.D."/>
            <person name="Jordan W.C."/>
            <person name="Karpen G.H."/>
            <person name="Kataoka E."/>
            <person name="Keightley P.D."/>
            <person name="Kheradpour P."/>
            <person name="Kirkness E.F."/>
            <person name="Koerich L.B."/>
            <person name="Kristiansen K."/>
            <person name="Kudrna D."/>
            <person name="Kulathinal R.J."/>
            <person name="Kumar S."/>
            <person name="Kwok R."/>
            <person name="Lander E."/>
            <person name="Langley C.H."/>
            <person name="Lapoint R."/>
            <person name="Lazzaro B.P."/>
            <person name="Lee S.J."/>
            <person name="Levesque L."/>
            <person name="Li R."/>
            <person name="Lin C.F."/>
            <person name="Lin M.F."/>
            <person name="Lindblad-Toh K."/>
            <person name="Llopart A."/>
            <person name="Long M."/>
            <person name="Low L."/>
            <person name="Lozovsky E."/>
            <person name="Lu J."/>
            <person name="Luo M."/>
            <person name="Machado C.A."/>
            <person name="Makalowski W."/>
            <person name="Marzo M."/>
            <person name="Matsuda M."/>
            <person name="Matzkin L."/>
            <person name="McAllister B."/>
            <person name="McBride C.S."/>
            <person name="McKernan B."/>
            <person name="McKernan K."/>
            <person name="Mendez-Lago M."/>
            <person name="Minx P."/>
            <person name="Mollenhauer M.U."/>
            <person name="Montooth K."/>
            <person name="Mount S.M."/>
            <person name="Mu X."/>
            <person name="Myers E."/>
            <person name="Negre B."/>
            <person name="Newfeld S."/>
            <person name="Nielsen R."/>
            <person name="Noor M.A."/>
            <person name="O'Grady P."/>
            <person name="Pachter L."/>
            <person name="Papaceit M."/>
            <person name="Parisi M.J."/>
            <person name="Parisi M."/>
            <person name="Parts L."/>
            <person name="Pedersen J.S."/>
            <person name="Pesole G."/>
            <person name="Phillippy A.M."/>
            <person name="Ponting C.P."/>
            <person name="Pop M."/>
            <person name="Porcelli D."/>
            <person name="Powell J.R."/>
            <person name="Prohaska S."/>
            <person name="Pruitt K."/>
            <person name="Puig M."/>
            <person name="Quesneville H."/>
            <person name="Ram K.R."/>
            <person name="Rand D."/>
            <person name="Rasmussen M.D."/>
            <person name="Reed L.K."/>
            <person name="Reenan R."/>
            <person name="Reily A."/>
            <person name="Remington K.A."/>
            <person name="Rieger T.T."/>
            <person name="Ritchie M.G."/>
            <person name="Robin C."/>
            <person name="Rogers Y.H."/>
            <person name="Rohde C."/>
            <person name="Rozas J."/>
            <person name="Rubenfield M.J."/>
            <person name="Ruiz A."/>
            <person name="Russo S."/>
            <person name="Salzberg S.L."/>
            <person name="Sanchez-Gracia A."/>
            <person name="Saranga D.J."/>
            <person name="Sato H."/>
            <person name="Schaeffer S.W."/>
            <person name="Schatz M.C."/>
            <person name="Schlenke T."/>
            <person name="Schwartz R."/>
            <person name="Segarra C."/>
            <person name="Singh R.S."/>
            <person name="Sirot L."/>
            <person name="Sirota M."/>
            <person name="Sisneros N.B."/>
            <person name="Smith C.D."/>
            <person name="Smith T.F."/>
            <person name="Spieth J."/>
            <person name="Stage D.E."/>
            <person name="Stark A."/>
            <person name="Stephan W."/>
            <person name="Strausberg R.L."/>
            <person name="Strempel S."/>
            <person name="Sturgill D."/>
            <person name="Sutton G."/>
            <person name="Sutton G.G."/>
            <person name="Tao W."/>
            <person name="Teichmann S."/>
            <person name="Tobari Y.N."/>
            <person name="Tomimura Y."/>
            <person name="Tsolas J.M."/>
            <person name="Valente V.L."/>
            <person name="Venter E."/>
            <person name="Venter J.C."/>
            <person name="Vicario S."/>
            <person name="Vieira F.G."/>
            <person name="Vilella A.J."/>
            <person name="Villasante A."/>
            <person name="Walenz B."/>
            <person name="Wang J."/>
            <person name="Wasserman M."/>
            <person name="Watts T."/>
            <person name="Wilson D."/>
            <person name="Wilson R.K."/>
            <person name="Wing R.A."/>
            <person name="Wolfner M.F."/>
            <person name="Wong A."/>
            <person name="Wong G.K."/>
            <person name="Wu C.I."/>
            <person name="Wu G."/>
            <person name="Yamamoto D."/>
            <person name="Yang H.P."/>
            <person name="Yang S.P."/>
            <person name="Yorke J.A."/>
            <person name="Yoshida K."/>
            <person name="Zdobnov E."/>
            <person name="Zhang P."/>
            <person name="Zhang Y."/>
            <person name="Zimin A.V."/>
            <person name="Baldwin J."/>
            <person name="Abdouelleil A."/>
            <person name="Abdulkadir J."/>
            <person name="Abebe A."/>
            <person name="Abera B."/>
            <person name="Abreu J."/>
            <person name="Acer S.C."/>
            <person name="Aftuck L."/>
            <person name="Alexander A."/>
            <person name="An P."/>
            <person name="Anderson E."/>
            <person name="Anderson S."/>
            <person name="Arachi H."/>
            <person name="Azer M."/>
            <person name="Bachantsang P."/>
            <person name="Barry A."/>
            <person name="Bayul T."/>
            <person name="Berlin A."/>
            <person name="Bessette D."/>
            <person name="Bloom T."/>
            <person name="Blye J."/>
            <person name="Boguslavskiy L."/>
            <person name="Bonnet C."/>
            <person name="Boukhgalter B."/>
            <person name="Bourzgui I."/>
            <person name="Brown A."/>
            <person name="Cahill P."/>
            <person name="Channer S."/>
            <person name="Cheshatsang Y."/>
            <person name="Chuda L."/>
            <person name="Citroen M."/>
            <person name="Collymore A."/>
            <person name="Cooke P."/>
            <person name="Costello M."/>
            <person name="D'Aco K."/>
            <person name="Daza R."/>
            <person name="De Haan G."/>
            <person name="DeGray S."/>
            <person name="DeMaso C."/>
            <person name="Dhargay N."/>
            <person name="Dooley K."/>
            <person name="Dooley E."/>
            <person name="Doricent M."/>
            <person name="Dorje P."/>
            <person name="Dorjee K."/>
            <person name="Dupes A."/>
            <person name="Elong R."/>
            <person name="Falk J."/>
            <person name="Farina A."/>
            <person name="Faro S."/>
            <person name="Ferguson D."/>
            <person name="Fisher S."/>
            <person name="Foley C.D."/>
            <person name="Franke A."/>
            <person name="Friedrich D."/>
            <person name="Gadbois L."/>
            <person name="Gearin G."/>
            <person name="Gearin C.R."/>
            <person name="Giannoukos G."/>
            <person name="Goode T."/>
            <person name="Graham J."/>
            <person name="Grandbois E."/>
            <person name="Grewal S."/>
            <person name="Gyaltsen K."/>
            <person name="Hafez N."/>
            <person name="Hagos B."/>
            <person name="Hall J."/>
            <person name="Henson C."/>
            <person name="Hollinger A."/>
            <person name="Honan T."/>
            <person name="Huard M.D."/>
            <person name="Hughes L."/>
            <person name="Hurhula B."/>
            <person name="Husby M.E."/>
            <person name="Kamat A."/>
            <person name="Kanga B."/>
            <person name="Kashin S."/>
            <person name="Khazanovich D."/>
            <person name="Kisner P."/>
            <person name="Lance K."/>
            <person name="Lara M."/>
            <person name="Lee W."/>
            <person name="Lennon N."/>
            <person name="Letendre F."/>
            <person name="LeVine R."/>
            <person name="Lipovsky A."/>
            <person name="Liu X."/>
            <person name="Liu J."/>
            <person name="Liu S."/>
            <person name="Lokyitsang T."/>
            <person name="Lokyitsang Y."/>
            <person name="Lubonja R."/>
            <person name="Lui A."/>
            <person name="MacDonald P."/>
            <person name="Magnisalis V."/>
            <person name="Maru K."/>
            <person name="Matthews C."/>
            <person name="McCusker W."/>
            <person name="McDonough S."/>
            <person name="Mehta T."/>
            <person name="Meldrim J."/>
            <person name="Meneus L."/>
            <person name="Mihai O."/>
            <person name="Mihalev A."/>
            <person name="Mihova T."/>
            <person name="Mittelman R."/>
            <person name="Mlenga V."/>
            <person name="Montmayeur A."/>
            <person name="Mulrain L."/>
            <person name="Navidi A."/>
            <person name="Naylor J."/>
            <person name="Negash T."/>
            <person name="Nguyen T."/>
            <person name="Nguyen N."/>
            <person name="Nicol R."/>
            <person name="Norbu C."/>
            <person name="Norbu N."/>
            <person name="Novod N."/>
            <person name="O'Neill B."/>
            <person name="Osman S."/>
            <person name="Markiewicz E."/>
            <person name="Oyono O.L."/>
            <person name="Patti C."/>
            <person name="Phunkhang P."/>
            <person name="Pierre F."/>
            <person name="Priest M."/>
            <person name="Raghuraman S."/>
            <person name="Rege F."/>
            <person name="Reyes R."/>
            <person name="Rise C."/>
            <person name="Rogov P."/>
            <person name="Ross K."/>
            <person name="Ryan E."/>
            <person name="Settipalli S."/>
            <person name="Shea T."/>
            <person name="Sherpa N."/>
            <person name="Shi L."/>
            <person name="Shih D."/>
            <person name="Sparrow T."/>
            <person name="Spaulding J."/>
            <person name="Stalker J."/>
            <person name="Stange-Thomann N."/>
            <person name="Stavropoulos S."/>
            <person name="Stone C."/>
            <person name="Strader C."/>
            <person name="Tesfaye S."/>
            <person name="Thomson T."/>
            <person name="Thoulutsang Y."/>
            <person name="Thoulutsang D."/>
            <person name="Topham K."/>
            <person name="Topping I."/>
            <person name="Tsamla T."/>
            <person name="Vassiliev H."/>
            <person name="Vo A."/>
            <person name="Wangchuk T."/>
            <person name="Wangdi T."/>
            <person name="Weiand M."/>
            <person name="Wilkinson J."/>
            <person name="Wilson A."/>
            <person name="Yadav S."/>
            <person name="Young G."/>
            <person name="Yu Q."/>
            <person name="Zembek L."/>
            <person name="Zhong D."/>
            <person name="Zimmer A."/>
            <person name="Zwirko Z."/>
            <person name="Jaffe D.B."/>
            <person name="Alvarez P."/>
            <person name="Brockman W."/>
            <person name="Butler J."/>
            <person name="Chin C."/>
            <person name="Gnerre S."/>
            <person name="Grabherr M."/>
            <person name="Kleber M."/>
            <person name="Mauceli E."/>
            <person name="MacCallum I."/>
        </authorList>
    </citation>
    <scope>NUCLEOTIDE SEQUENCE [LARGE SCALE GENOMIC DNA]</scope>
    <source>
        <strain evidence="10">Tai18E2 / Tucson 14021-0261.01</strain>
    </source>
</reference>